<dbReference type="InterPro" id="IPR011517">
    <property type="entry name" value="RNA_pol_sigma70_ECF-like"/>
</dbReference>
<evidence type="ECO:0000256" key="3">
    <source>
        <dbReference type="ARBA" id="ARBA00023082"/>
    </source>
</evidence>
<dbReference type="InterPro" id="IPR013325">
    <property type="entry name" value="RNA_pol_sigma_r2"/>
</dbReference>
<dbReference type="InterPro" id="IPR013324">
    <property type="entry name" value="RNA_pol_sigma_r3/r4-like"/>
</dbReference>
<dbReference type="SUPFAM" id="SSF88946">
    <property type="entry name" value="Sigma2 domain of RNA polymerase sigma factors"/>
    <property type="match status" value="1"/>
</dbReference>
<dbReference type="SUPFAM" id="SSF88659">
    <property type="entry name" value="Sigma3 and sigma4 domains of RNA polymerase sigma factors"/>
    <property type="match status" value="1"/>
</dbReference>
<dbReference type="GO" id="GO:0016987">
    <property type="term" value="F:sigma factor activity"/>
    <property type="evidence" value="ECO:0007669"/>
    <property type="project" value="UniProtKB-KW"/>
</dbReference>
<dbReference type="CDD" id="cd06171">
    <property type="entry name" value="Sigma70_r4"/>
    <property type="match status" value="1"/>
</dbReference>
<dbReference type="Pfam" id="PF07638">
    <property type="entry name" value="Sigma70_ECF"/>
    <property type="match status" value="1"/>
</dbReference>
<dbReference type="PANTHER" id="PTHR43133:SF39">
    <property type="entry name" value="SIMILAR TO RNA POLYMERASE SIGMA-E FACTOR"/>
    <property type="match status" value="1"/>
</dbReference>
<dbReference type="Proteomes" id="UP000315471">
    <property type="component" value="Unassembled WGS sequence"/>
</dbReference>
<dbReference type="InterPro" id="IPR053812">
    <property type="entry name" value="HTH_Sigma70_ECF-like"/>
</dbReference>
<comment type="similarity">
    <text evidence="1">Belongs to the sigma-70 factor family. ECF subfamily.</text>
</comment>
<dbReference type="GO" id="GO:0006352">
    <property type="term" value="P:DNA-templated transcription initiation"/>
    <property type="evidence" value="ECO:0007669"/>
    <property type="project" value="InterPro"/>
</dbReference>
<dbReference type="InterPro" id="IPR036388">
    <property type="entry name" value="WH-like_DNA-bd_sf"/>
</dbReference>
<evidence type="ECO:0000256" key="1">
    <source>
        <dbReference type="ARBA" id="ARBA00010641"/>
    </source>
</evidence>
<evidence type="ECO:0000259" key="5">
    <source>
        <dbReference type="Pfam" id="PF07638"/>
    </source>
</evidence>
<dbReference type="PANTHER" id="PTHR43133">
    <property type="entry name" value="RNA POLYMERASE ECF-TYPE SIGMA FACTO"/>
    <property type="match status" value="1"/>
</dbReference>
<gene>
    <name evidence="6" type="ORF">Q31b_17230</name>
</gene>
<dbReference type="EMBL" id="SJPY01000002">
    <property type="protein sequence ID" value="TWU44187.1"/>
    <property type="molecule type" value="Genomic_DNA"/>
</dbReference>
<dbReference type="NCBIfam" id="TIGR02937">
    <property type="entry name" value="sigma70-ECF"/>
    <property type="match status" value="1"/>
</dbReference>
<dbReference type="InterPro" id="IPR014284">
    <property type="entry name" value="RNA_pol_sigma-70_dom"/>
</dbReference>
<keyword evidence="4" id="KW-0804">Transcription</keyword>
<keyword evidence="3" id="KW-0731">Sigma factor</keyword>
<dbReference type="NCBIfam" id="TIGR02999">
    <property type="entry name" value="Sig-70_X6"/>
    <property type="match status" value="1"/>
</dbReference>
<protein>
    <submittedName>
        <fullName evidence="6">RNA polymerase sigma factor</fullName>
    </submittedName>
</protein>
<evidence type="ECO:0000313" key="7">
    <source>
        <dbReference type="Proteomes" id="UP000315471"/>
    </source>
</evidence>
<evidence type="ECO:0000256" key="2">
    <source>
        <dbReference type="ARBA" id="ARBA00023015"/>
    </source>
</evidence>
<sequence>MHADKIDVTETLAQVAGGDHEAADRLLPLVYDQLHRLAGSMLNHESAGNSLQPTALVHETYLRMADQTRVDWHGKTHFFAIGAKMMRRILVDHARGKKRHKRGGDMPRIPLADDLCVTNRNDEDVLAIEEALEKLAKLDPRQAKIVELRFYGGLEVAEVAEVLGVSKRTVESEWTMIKAWMRRELSGASNS</sequence>
<feature type="domain" description="RNA polymerase sigma-70 ECF-like HTH" evidence="5">
    <location>
        <begin position="7"/>
        <end position="186"/>
    </location>
</feature>
<evidence type="ECO:0000256" key="4">
    <source>
        <dbReference type="ARBA" id="ARBA00023163"/>
    </source>
</evidence>
<evidence type="ECO:0000313" key="6">
    <source>
        <dbReference type="EMBL" id="TWU44187.1"/>
    </source>
</evidence>
<accession>A0A5C6E883</accession>
<proteinExistence type="inferred from homology"/>
<dbReference type="Gene3D" id="1.10.10.10">
    <property type="entry name" value="Winged helix-like DNA-binding domain superfamily/Winged helix DNA-binding domain"/>
    <property type="match status" value="1"/>
</dbReference>
<dbReference type="AlphaFoldDB" id="A0A5C6E883"/>
<comment type="caution">
    <text evidence="6">The sequence shown here is derived from an EMBL/GenBank/DDBJ whole genome shotgun (WGS) entry which is preliminary data.</text>
</comment>
<keyword evidence="2" id="KW-0805">Transcription regulation</keyword>
<dbReference type="InterPro" id="IPR039425">
    <property type="entry name" value="RNA_pol_sigma-70-like"/>
</dbReference>
<reference evidence="6 7" key="1">
    <citation type="submission" date="2019-02" db="EMBL/GenBank/DDBJ databases">
        <title>Deep-cultivation of Planctomycetes and their phenomic and genomic characterization uncovers novel biology.</title>
        <authorList>
            <person name="Wiegand S."/>
            <person name="Jogler M."/>
            <person name="Boedeker C."/>
            <person name="Pinto D."/>
            <person name="Vollmers J."/>
            <person name="Rivas-Marin E."/>
            <person name="Kohn T."/>
            <person name="Peeters S.H."/>
            <person name="Heuer A."/>
            <person name="Rast P."/>
            <person name="Oberbeckmann S."/>
            <person name="Bunk B."/>
            <person name="Jeske O."/>
            <person name="Meyerdierks A."/>
            <person name="Storesund J.E."/>
            <person name="Kallscheuer N."/>
            <person name="Luecker S."/>
            <person name="Lage O.M."/>
            <person name="Pohl T."/>
            <person name="Merkel B.J."/>
            <person name="Hornburger P."/>
            <person name="Mueller R.-W."/>
            <person name="Bruemmer F."/>
            <person name="Labrenz M."/>
            <person name="Spormann A.M."/>
            <person name="Op Den Camp H."/>
            <person name="Overmann J."/>
            <person name="Amann R."/>
            <person name="Jetten M.S.M."/>
            <person name="Mascher T."/>
            <person name="Medema M.H."/>
            <person name="Devos D.P."/>
            <person name="Kaster A.-K."/>
            <person name="Ovreas L."/>
            <person name="Rohde M."/>
            <person name="Galperin M.Y."/>
            <person name="Jogler C."/>
        </authorList>
    </citation>
    <scope>NUCLEOTIDE SEQUENCE [LARGE SCALE GENOMIC DNA]</scope>
    <source>
        <strain evidence="6 7">Q31b</strain>
    </source>
</reference>
<keyword evidence="7" id="KW-1185">Reference proteome</keyword>
<name>A0A5C6E883_9BACT</name>
<organism evidence="6 7">
    <name type="scientific">Novipirellula aureliae</name>
    <dbReference type="NCBI Taxonomy" id="2527966"/>
    <lineage>
        <taxon>Bacteria</taxon>
        <taxon>Pseudomonadati</taxon>
        <taxon>Planctomycetota</taxon>
        <taxon>Planctomycetia</taxon>
        <taxon>Pirellulales</taxon>
        <taxon>Pirellulaceae</taxon>
        <taxon>Novipirellula</taxon>
    </lineage>
</organism>
<dbReference type="RefSeq" id="WP_146599193.1">
    <property type="nucleotide sequence ID" value="NZ_SJPY01000002.1"/>
</dbReference>
<dbReference type="OrthoDB" id="278371at2"/>